<organism evidence="3 4">
    <name type="scientific">Sphingobacterium athyrii</name>
    <dbReference type="NCBI Taxonomy" id="2152717"/>
    <lineage>
        <taxon>Bacteria</taxon>
        <taxon>Pseudomonadati</taxon>
        <taxon>Bacteroidota</taxon>
        <taxon>Sphingobacteriia</taxon>
        <taxon>Sphingobacteriales</taxon>
        <taxon>Sphingobacteriaceae</taxon>
        <taxon>Sphingobacterium</taxon>
    </lineage>
</organism>
<evidence type="ECO:0000256" key="1">
    <source>
        <dbReference type="SAM" id="Coils"/>
    </source>
</evidence>
<keyword evidence="2" id="KW-0472">Membrane</keyword>
<evidence type="ECO:0000313" key="3">
    <source>
        <dbReference type="EMBL" id="PUV25137.1"/>
    </source>
</evidence>
<evidence type="ECO:0000256" key="2">
    <source>
        <dbReference type="SAM" id="Phobius"/>
    </source>
</evidence>
<dbReference type="RefSeq" id="WP_108633470.1">
    <property type="nucleotide sequence ID" value="NZ_QCXX01000002.1"/>
</dbReference>
<keyword evidence="2" id="KW-0812">Transmembrane</keyword>
<sequence length="272" mass="31732">MSYENLFEQFKNYYFNNYTYVGISGNGNFTRQMTMNTIVFILAMCLMLSVYVPWERLLGIAQCCSVLLSLIGVVLSIILFVYHSFRIRSKFNKNVSAVILSEDPKNLSNLLEEYLKKNNDEVNTFIIDRIIFYCDQRIELWKQTAIIVLSSFIVVLSAIIGVFLGPLLIEYLGGKVDCPRLTMEQNIKYLGLSLLFLIGVSCLQYQFIRGRLGPIYQYQQFNNSLEELKNHLNEKEEDVKRKKLVKELLTQMENENLSKKGWLKQLVYNFLK</sequence>
<feature type="transmembrane region" description="Helical" evidence="2">
    <location>
        <begin position="33"/>
        <end position="52"/>
    </location>
</feature>
<dbReference type="EMBL" id="QCXX01000002">
    <property type="protein sequence ID" value="PUV25137.1"/>
    <property type="molecule type" value="Genomic_DNA"/>
</dbReference>
<keyword evidence="1" id="KW-0175">Coiled coil</keyword>
<protein>
    <submittedName>
        <fullName evidence="3">Uncharacterized protein</fullName>
    </submittedName>
</protein>
<keyword evidence="2" id="KW-1133">Transmembrane helix</keyword>
<dbReference type="AlphaFoldDB" id="A0A363NWK3"/>
<comment type="caution">
    <text evidence="3">The sequence shown here is derived from an EMBL/GenBank/DDBJ whole genome shotgun (WGS) entry which is preliminary data.</text>
</comment>
<keyword evidence="4" id="KW-1185">Reference proteome</keyword>
<feature type="coiled-coil region" evidence="1">
    <location>
        <begin position="218"/>
        <end position="245"/>
    </location>
</feature>
<feature type="transmembrane region" description="Helical" evidence="2">
    <location>
        <begin position="58"/>
        <end position="82"/>
    </location>
</feature>
<evidence type="ECO:0000313" key="4">
    <source>
        <dbReference type="Proteomes" id="UP000250831"/>
    </source>
</evidence>
<reference evidence="3 4" key="1">
    <citation type="submission" date="2018-04" db="EMBL/GenBank/DDBJ databases">
        <title>Sphingobacterium sp. M46 Genome.</title>
        <authorList>
            <person name="Cheng J."/>
            <person name="Li Y."/>
        </authorList>
    </citation>
    <scope>NUCLEOTIDE SEQUENCE [LARGE SCALE GENOMIC DNA]</scope>
    <source>
        <strain evidence="3 4">M46</strain>
    </source>
</reference>
<feature type="transmembrane region" description="Helical" evidence="2">
    <location>
        <begin position="146"/>
        <end position="169"/>
    </location>
</feature>
<dbReference type="Proteomes" id="UP000250831">
    <property type="component" value="Unassembled WGS sequence"/>
</dbReference>
<accession>A0A363NWK3</accession>
<feature type="transmembrane region" description="Helical" evidence="2">
    <location>
        <begin position="189"/>
        <end position="208"/>
    </location>
</feature>
<proteinExistence type="predicted"/>
<name>A0A363NWK3_9SPHI</name>
<gene>
    <name evidence="3" type="ORF">DCO56_09355</name>
</gene>